<evidence type="ECO:0000313" key="4">
    <source>
        <dbReference type="Proteomes" id="UP000193228"/>
    </source>
</evidence>
<dbReference type="Pfam" id="PF11180">
    <property type="entry name" value="DUF2968"/>
    <property type="match status" value="1"/>
</dbReference>
<organism evidence="3 4">
    <name type="scientific">Paraburkholderia susongensis</name>
    <dbReference type="NCBI Taxonomy" id="1515439"/>
    <lineage>
        <taxon>Bacteria</taxon>
        <taxon>Pseudomonadati</taxon>
        <taxon>Pseudomonadota</taxon>
        <taxon>Betaproteobacteria</taxon>
        <taxon>Burkholderiales</taxon>
        <taxon>Burkholderiaceae</taxon>
        <taxon>Paraburkholderia</taxon>
    </lineage>
</organism>
<reference evidence="4" key="1">
    <citation type="submission" date="2017-04" db="EMBL/GenBank/DDBJ databases">
        <authorList>
            <person name="Varghese N."/>
            <person name="Submissions S."/>
        </authorList>
    </citation>
    <scope>NUCLEOTIDE SEQUENCE [LARGE SCALE GENOMIC DNA]</scope>
    <source>
        <strain evidence="4">LMG 29540</strain>
    </source>
</reference>
<feature type="chain" id="PRO_5012123539" description="DUF2968 family protein" evidence="2">
    <location>
        <begin position="28"/>
        <end position="239"/>
    </location>
</feature>
<dbReference type="InterPro" id="IPR021350">
    <property type="entry name" value="DUF2968"/>
</dbReference>
<evidence type="ECO:0000256" key="2">
    <source>
        <dbReference type="SAM" id="SignalP"/>
    </source>
</evidence>
<name>A0A1X7IPH1_9BURK</name>
<keyword evidence="1" id="KW-0175">Coiled coil</keyword>
<sequence>MRFPLIVQRTMLVAGAYVLWHAGAVQAAQDGTVAPVAGTRPAMSELTPQPGAAAFANTPLASSVPATPGGARGDVAELMQLIHDANLNELRTTYNGNYGASLFFHPSRMTYYIALFQDKHFWRVIKSEDVERAEAIYANFAQQTTQLADVEIRRTRLQAQTAYLQGIIATSQEQAQRLQADLDVARTQQAKADDYQRQARGEALTLHAERDKAQAQLRQVQSEITQLRQQTEAGLPVQK</sequence>
<feature type="signal peptide" evidence="2">
    <location>
        <begin position="1"/>
        <end position="27"/>
    </location>
</feature>
<keyword evidence="2" id="KW-0732">Signal</keyword>
<proteinExistence type="predicted"/>
<dbReference type="OrthoDB" id="5952682at2"/>
<feature type="coiled-coil region" evidence="1">
    <location>
        <begin position="168"/>
        <end position="230"/>
    </location>
</feature>
<evidence type="ECO:0000256" key="1">
    <source>
        <dbReference type="SAM" id="Coils"/>
    </source>
</evidence>
<dbReference type="RefSeq" id="WP_085481001.1">
    <property type="nucleotide sequence ID" value="NZ_FXAT01000001.1"/>
</dbReference>
<keyword evidence="4" id="KW-1185">Reference proteome</keyword>
<dbReference type="Proteomes" id="UP000193228">
    <property type="component" value="Unassembled WGS sequence"/>
</dbReference>
<evidence type="ECO:0000313" key="3">
    <source>
        <dbReference type="EMBL" id="SMG16576.1"/>
    </source>
</evidence>
<evidence type="ECO:0008006" key="5">
    <source>
        <dbReference type="Google" id="ProtNLM"/>
    </source>
</evidence>
<gene>
    <name evidence="3" type="ORF">SAMN06265784_101891</name>
</gene>
<dbReference type="EMBL" id="FXAT01000001">
    <property type="protein sequence ID" value="SMG16576.1"/>
    <property type="molecule type" value="Genomic_DNA"/>
</dbReference>
<protein>
    <recommendedName>
        <fullName evidence="5">DUF2968 family protein</fullName>
    </recommendedName>
</protein>
<dbReference type="AlphaFoldDB" id="A0A1X7IPH1"/>
<accession>A0A1X7IPH1</accession>